<dbReference type="EMBL" id="JAQQWK010000002">
    <property type="protein sequence ID" value="KAK8051181.1"/>
    <property type="molecule type" value="Genomic_DNA"/>
</dbReference>
<gene>
    <name evidence="2" type="ORF">PG993_002566</name>
</gene>
<dbReference type="Proteomes" id="UP001444661">
    <property type="component" value="Unassembled WGS sequence"/>
</dbReference>
<evidence type="ECO:0000313" key="2">
    <source>
        <dbReference type="EMBL" id="KAK8051181.1"/>
    </source>
</evidence>
<comment type="caution">
    <text evidence="2">The sequence shown here is derived from an EMBL/GenBank/DDBJ whole genome shotgun (WGS) entry which is preliminary data.</text>
</comment>
<feature type="compositionally biased region" description="Acidic residues" evidence="1">
    <location>
        <begin position="132"/>
        <end position="145"/>
    </location>
</feature>
<feature type="region of interest" description="Disordered" evidence="1">
    <location>
        <begin position="111"/>
        <end position="149"/>
    </location>
</feature>
<keyword evidence="3" id="KW-1185">Reference proteome</keyword>
<organism evidence="2 3">
    <name type="scientific">Apiospora rasikravindrae</name>
    <dbReference type="NCBI Taxonomy" id="990691"/>
    <lineage>
        <taxon>Eukaryota</taxon>
        <taxon>Fungi</taxon>
        <taxon>Dikarya</taxon>
        <taxon>Ascomycota</taxon>
        <taxon>Pezizomycotina</taxon>
        <taxon>Sordariomycetes</taxon>
        <taxon>Xylariomycetidae</taxon>
        <taxon>Amphisphaeriales</taxon>
        <taxon>Apiosporaceae</taxon>
        <taxon>Apiospora</taxon>
    </lineage>
</organism>
<sequence>MPPKQKTKKWTDDELAHALAWVDRCKKDGDFKDPPVFKDTVADYLVEKKFDRRTFEAIETKLYHYKVDDNEMLETPHTQVLLEKGTEILPKLKEGFYLATRVKKIKAELAAEDAQEGQNDRGDQNDQRDQNDQDNQDNQDGMEDPADGRVREGFHSLVTSIQDACESLIVHDFQTGSEKLQLLATIPFPSLWSAWSASKLRDSREQFLRSSLLPTSSNVSWCRLFPQTTSA</sequence>
<reference evidence="2 3" key="1">
    <citation type="submission" date="2023-01" db="EMBL/GenBank/DDBJ databases">
        <title>Analysis of 21 Apiospora genomes using comparative genomics revels a genus with tremendous synthesis potential of carbohydrate active enzymes and secondary metabolites.</title>
        <authorList>
            <person name="Sorensen T."/>
        </authorList>
    </citation>
    <scope>NUCLEOTIDE SEQUENCE [LARGE SCALE GENOMIC DNA]</scope>
    <source>
        <strain evidence="2 3">CBS 33761</strain>
    </source>
</reference>
<accession>A0ABR1TX07</accession>
<evidence type="ECO:0000313" key="3">
    <source>
        <dbReference type="Proteomes" id="UP001444661"/>
    </source>
</evidence>
<evidence type="ECO:0000256" key="1">
    <source>
        <dbReference type="SAM" id="MobiDB-lite"/>
    </source>
</evidence>
<feature type="compositionally biased region" description="Basic and acidic residues" evidence="1">
    <location>
        <begin position="118"/>
        <end position="131"/>
    </location>
</feature>
<proteinExistence type="predicted"/>
<name>A0ABR1TX07_9PEZI</name>
<protein>
    <submittedName>
        <fullName evidence="2">Uncharacterized protein</fullName>
    </submittedName>
</protein>